<feature type="compositionally biased region" description="Low complexity" evidence="9">
    <location>
        <begin position="315"/>
        <end position="326"/>
    </location>
</feature>
<evidence type="ECO:0000256" key="2">
    <source>
        <dbReference type="ARBA" id="ARBA00022473"/>
    </source>
</evidence>
<comment type="caution">
    <text evidence="11">The sequence shown here is derived from an EMBL/GenBank/DDBJ whole genome shotgun (WGS) entry which is preliminary data.</text>
</comment>
<feature type="region of interest" description="Disordered" evidence="9">
    <location>
        <begin position="307"/>
        <end position="326"/>
    </location>
</feature>
<protein>
    <recommendedName>
        <fullName evidence="10">UNC-45/Cro1/She4 central domain-containing protein</fullName>
    </recommendedName>
</protein>
<gene>
    <name evidence="11" type="ORF">O0I10_008809</name>
</gene>
<keyword evidence="3" id="KW-0963">Cytoplasm</keyword>
<dbReference type="InterPro" id="IPR016024">
    <property type="entry name" value="ARM-type_fold"/>
</dbReference>
<evidence type="ECO:0000256" key="9">
    <source>
        <dbReference type="SAM" id="MobiDB-lite"/>
    </source>
</evidence>
<keyword evidence="4" id="KW-0517">Myogenesis</keyword>
<evidence type="ECO:0000256" key="3">
    <source>
        <dbReference type="ARBA" id="ARBA00022490"/>
    </source>
</evidence>
<evidence type="ECO:0000256" key="4">
    <source>
        <dbReference type="ARBA" id="ARBA00022541"/>
    </source>
</evidence>
<accession>A0AAD7XWH0</accession>
<feature type="repeat" description="TPR" evidence="7">
    <location>
        <begin position="45"/>
        <end position="78"/>
    </location>
</feature>
<dbReference type="PROSITE" id="PS50005">
    <property type="entry name" value="TPR"/>
    <property type="match status" value="1"/>
</dbReference>
<keyword evidence="5" id="KW-0221">Differentiation</keyword>
<feature type="compositionally biased region" description="Low complexity" evidence="9">
    <location>
        <begin position="91"/>
        <end position="102"/>
    </location>
</feature>
<reference evidence="11 12" key="1">
    <citation type="submission" date="2023-03" db="EMBL/GenBank/DDBJ databases">
        <title>Genome sequence of Lichtheimia ornata CBS 291.66.</title>
        <authorList>
            <person name="Mohabir J.T."/>
            <person name="Shea T.P."/>
            <person name="Kurbessoian T."/>
            <person name="Berby B."/>
            <person name="Fontaine J."/>
            <person name="Livny J."/>
            <person name="Gnirke A."/>
            <person name="Stajich J.E."/>
            <person name="Cuomo C.A."/>
        </authorList>
    </citation>
    <scope>NUCLEOTIDE SEQUENCE [LARGE SCALE GENOMIC DNA]</scope>
    <source>
        <strain evidence="11">CBS 291.66</strain>
    </source>
</reference>
<dbReference type="SUPFAM" id="SSF48452">
    <property type="entry name" value="TPR-like"/>
    <property type="match status" value="1"/>
</dbReference>
<keyword evidence="6" id="KW-0143">Chaperone</keyword>
<dbReference type="SMART" id="SM00028">
    <property type="entry name" value="TPR"/>
    <property type="match status" value="1"/>
</dbReference>
<dbReference type="GeneID" id="83216216"/>
<feature type="region of interest" description="Disordered" evidence="9">
    <location>
        <begin position="449"/>
        <end position="471"/>
    </location>
</feature>
<comment type="subcellular location">
    <subcellularLocation>
        <location evidence="1">Cytoplasm</location>
        <location evidence="1">Perinuclear region</location>
    </subcellularLocation>
</comment>
<dbReference type="GO" id="GO:0051879">
    <property type="term" value="F:Hsp90 protein binding"/>
    <property type="evidence" value="ECO:0007669"/>
    <property type="project" value="TreeGrafter"/>
</dbReference>
<evidence type="ECO:0000313" key="11">
    <source>
        <dbReference type="EMBL" id="KAJ8655523.1"/>
    </source>
</evidence>
<organism evidence="11 12">
    <name type="scientific">Lichtheimia ornata</name>
    <dbReference type="NCBI Taxonomy" id="688661"/>
    <lineage>
        <taxon>Eukaryota</taxon>
        <taxon>Fungi</taxon>
        <taxon>Fungi incertae sedis</taxon>
        <taxon>Mucoromycota</taxon>
        <taxon>Mucoromycotina</taxon>
        <taxon>Mucoromycetes</taxon>
        <taxon>Mucorales</taxon>
        <taxon>Lichtheimiaceae</taxon>
        <taxon>Lichtheimia</taxon>
    </lineage>
</organism>
<feature type="domain" description="UNC-45/Cro1/She4 central" evidence="10">
    <location>
        <begin position="153"/>
        <end position="304"/>
    </location>
</feature>
<keyword evidence="2" id="KW-0217">Developmental protein</keyword>
<keyword evidence="7" id="KW-0802">TPR repeat</keyword>
<name>A0AAD7XWH0_9FUNG</name>
<evidence type="ECO:0000256" key="8">
    <source>
        <dbReference type="SAM" id="Coils"/>
    </source>
</evidence>
<dbReference type="AlphaFoldDB" id="A0AAD7XWH0"/>
<dbReference type="Pfam" id="PF11701">
    <property type="entry name" value="UNC45-central"/>
    <property type="match status" value="1"/>
</dbReference>
<evidence type="ECO:0000256" key="1">
    <source>
        <dbReference type="ARBA" id="ARBA00004556"/>
    </source>
</evidence>
<evidence type="ECO:0000256" key="6">
    <source>
        <dbReference type="ARBA" id="ARBA00023186"/>
    </source>
</evidence>
<dbReference type="Proteomes" id="UP001234581">
    <property type="component" value="Unassembled WGS sequence"/>
</dbReference>
<dbReference type="InterPro" id="IPR011989">
    <property type="entry name" value="ARM-like"/>
</dbReference>
<evidence type="ECO:0000313" key="12">
    <source>
        <dbReference type="Proteomes" id="UP001234581"/>
    </source>
</evidence>
<dbReference type="RefSeq" id="XP_058340436.1">
    <property type="nucleotide sequence ID" value="XM_058488810.1"/>
</dbReference>
<evidence type="ECO:0000256" key="5">
    <source>
        <dbReference type="ARBA" id="ARBA00022782"/>
    </source>
</evidence>
<dbReference type="InterPro" id="IPR019734">
    <property type="entry name" value="TPR_rpt"/>
</dbReference>
<keyword evidence="12" id="KW-1185">Reference proteome</keyword>
<proteinExistence type="predicted"/>
<dbReference type="GO" id="GO:0030154">
    <property type="term" value="P:cell differentiation"/>
    <property type="evidence" value="ECO:0007669"/>
    <property type="project" value="UniProtKB-KW"/>
</dbReference>
<dbReference type="SUPFAM" id="SSF48371">
    <property type="entry name" value="ARM repeat"/>
    <property type="match status" value="1"/>
</dbReference>
<dbReference type="EMBL" id="JARTCD010000048">
    <property type="protein sequence ID" value="KAJ8655523.1"/>
    <property type="molecule type" value="Genomic_DNA"/>
</dbReference>
<feature type="region of interest" description="Disordered" evidence="9">
    <location>
        <begin position="91"/>
        <end position="113"/>
    </location>
</feature>
<evidence type="ECO:0000256" key="7">
    <source>
        <dbReference type="PROSITE-ProRule" id="PRU00339"/>
    </source>
</evidence>
<feature type="coiled-coil region" evidence="8">
    <location>
        <begin position="13"/>
        <end position="74"/>
    </location>
</feature>
<dbReference type="Gene3D" id="1.25.10.10">
    <property type="entry name" value="Leucine-rich Repeat Variant"/>
    <property type="match status" value="2"/>
</dbReference>
<dbReference type="PANTHER" id="PTHR45994:SF1">
    <property type="entry name" value="FI21225P1"/>
    <property type="match status" value="1"/>
</dbReference>
<dbReference type="PANTHER" id="PTHR45994">
    <property type="entry name" value="FI21225P1"/>
    <property type="match status" value="1"/>
</dbReference>
<dbReference type="InterPro" id="IPR011990">
    <property type="entry name" value="TPR-like_helical_dom_sf"/>
</dbReference>
<dbReference type="InterPro" id="IPR024660">
    <property type="entry name" value="UCS_central_dom"/>
</dbReference>
<dbReference type="GO" id="GO:0048471">
    <property type="term" value="C:perinuclear region of cytoplasm"/>
    <property type="evidence" value="ECO:0007669"/>
    <property type="project" value="UniProtKB-SubCell"/>
</dbReference>
<keyword evidence="8" id="KW-0175">Coiled coil</keyword>
<evidence type="ECO:0000259" key="10">
    <source>
        <dbReference type="Pfam" id="PF11701"/>
    </source>
</evidence>
<sequence length="779" mass="85435">MSADGVNINIVNLSLTRIQKSQLTEQLEELGRELSTHSKDDIKVSQLLLKRAKVHEQLDNLDQARADLQTAIQRDPSNQQAKDDIQRLYTLSSTNTTTTPSSEPKATKEDDDPLATRFQKYLRQVSASDNVDWIKSFVKSTDFVDVLAACGGGRPDNQVSAYARSTAYMILTKLFNPPPDMQTNYPLQLIISTCAACFSQCIDTGKNAEKLLAYRTLHAIFETSMTIGAAILSQEGVVEEMMDVIDFEIVSVQTAMVEVLAIASADKTCHKLLVKHASQWLAFTATRGKDERLKALAGTTLSKLQTHQRYQDKNLQTSSSDQQEDTSLQDAMNKMNLGASDLTDAMLVTIKNFKTQDTTMLLNAIEGLAYASLQADVKETVANDPVLLKSLVTIAINTTGGGGDTTTTTTTTNHPLLYGIGTILRNVTMYRPVLDEQQKQMKRLRDLANARNKGGNAKGAEEEDDPRESDTAVEIRVRAAVESGAALALFVLAKAGSSSSNLRMVASQTYLNLVTPQATRGKLLQQGVAKGLMMLIETGKDDQEQQLVAAQAIARLAITADPRLAFGAQASLDLVRPFLRLCKADQALRQFEGLMALTNLASVDDAVRFRIYSEDGMTVFEGLQLASNELVQRAATEMVCNMTFCDPVFESYSKSPNRLRLLMVFSDHEDAATRRAASGALAILANSKDACERMANVDKAYERLTRLVAPEEPADIQHRGVEIIRLMIQHLGKDAAQGFASEHAHTKLTDIVKKSNVNVVRSAAMEVLKMFVENGVQLK</sequence>